<sequence>MDVPSWHPANQNADALRRLQTQGEGAPSKRAEFKVMAGSSVDMSTEAGRQLVDKEDSVVGGGRGLLDPSDRLYLLEQTQLEQAAKSREQLEREAALQSFRSTALKAQTLRSTTVLPELPTASTTGKTTLRSSEKKCPVIYVKAKRRRALRTEKEEATAKKIKTKRAETMFTSSAKSGGSDTVKQDSLKSGQNAETTNGGKCDGGSMAALPTEKSTLKTSVLLLQGYSSSSDDE</sequence>
<keyword evidence="3" id="KW-1185">Reference proteome</keyword>
<dbReference type="EMBL" id="JAGDFL010000029">
    <property type="protein sequence ID" value="KAG7400491.1"/>
    <property type="molecule type" value="Genomic_DNA"/>
</dbReference>
<reference evidence="2" key="1">
    <citation type="submission" date="2021-02" db="EMBL/GenBank/DDBJ databases">
        <authorList>
            <person name="Palmer J.M."/>
        </authorList>
    </citation>
    <scope>NUCLEOTIDE SEQUENCE</scope>
    <source>
        <strain evidence="2">SCRP23</strain>
    </source>
</reference>
<feature type="compositionally biased region" description="Polar residues" evidence="1">
    <location>
        <begin position="169"/>
        <end position="181"/>
    </location>
</feature>
<organism evidence="2 3">
    <name type="scientific">Phytophthora boehmeriae</name>
    <dbReference type="NCBI Taxonomy" id="109152"/>
    <lineage>
        <taxon>Eukaryota</taxon>
        <taxon>Sar</taxon>
        <taxon>Stramenopiles</taxon>
        <taxon>Oomycota</taxon>
        <taxon>Peronosporomycetes</taxon>
        <taxon>Peronosporales</taxon>
        <taxon>Peronosporaceae</taxon>
        <taxon>Phytophthora</taxon>
    </lineage>
</organism>
<dbReference type="OrthoDB" id="165832at2759"/>
<accession>A0A8T1X4E3</accession>
<proteinExistence type="predicted"/>
<evidence type="ECO:0000313" key="2">
    <source>
        <dbReference type="EMBL" id="KAG7400491.1"/>
    </source>
</evidence>
<comment type="caution">
    <text evidence="2">The sequence shown here is derived from an EMBL/GenBank/DDBJ whole genome shotgun (WGS) entry which is preliminary data.</text>
</comment>
<gene>
    <name evidence="2" type="ORF">PHYBOEH_005519</name>
</gene>
<evidence type="ECO:0000313" key="3">
    <source>
        <dbReference type="Proteomes" id="UP000693981"/>
    </source>
</evidence>
<feature type="compositionally biased region" description="Polar residues" evidence="1">
    <location>
        <begin position="187"/>
        <end position="198"/>
    </location>
</feature>
<name>A0A8T1X4E3_9STRA</name>
<protein>
    <submittedName>
        <fullName evidence="2">Uncharacterized protein</fullName>
    </submittedName>
</protein>
<dbReference type="AlphaFoldDB" id="A0A8T1X4E3"/>
<dbReference type="Proteomes" id="UP000693981">
    <property type="component" value="Unassembled WGS sequence"/>
</dbReference>
<evidence type="ECO:0000256" key="1">
    <source>
        <dbReference type="SAM" id="MobiDB-lite"/>
    </source>
</evidence>
<feature type="region of interest" description="Disordered" evidence="1">
    <location>
        <begin position="167"/>
        <end position="214"/>
    </location>
</feature>